<reference evidence="1" key="1">
    <citation type="journal article" date="2015" name="Nature">
        <title>Complex archaea that bridge the gap between prokaryotes and eukaryotes.</title>
        <authorList>
            <person name="Spang A."/>
            <person name="Saw J.H."/>
            <person name="Jorgensen S.L."/>
            <person name="Zaremba-Niedzwiedzka K."/>
            <person name="Martijn J."/>
            <person name="Lind A.E."/>
            <person name="van Eijk R."/>
            <person name="Schleper C."/>
            <person name="Guy L."/>
            <person name="Ettema T.J."/>
        </authorList>
    </citation>
    <scope>NUCLEOTIDE SEQUENCE</scope>
</reference>
<protein>
    <submittedName>
        <fullName evidence="1">Uncharacterized protein</fullName>
    </submittedName>
</protein>
<accession>A0A0F9RXU3</accession>
<comment type="caution">
    <text evidence="1">The sequence shown here is derived from an EMBL/GenBank/DDBJ whole genome shotgun (WGS) entry which is preliminary data.</text>
</comment>
<sequence>DVDIYNFTSQTWFEIESVINSQTFDDDSFALSSDFYNGSNYVRLRFQSDSWETFTEEGFKLLLDRLTIDYEYHNTVYGHLGDNQYFSFIADNEVYNVSMYYLDGQNNIFIAEMVPDPDNPNRFEYTWNSIQSTTGALTNDDIDIIFYLKDIFNNTNEIRYRFIANFESPVPTISLGNGSQDFENNAATPLTALTFDSDEIMKYGMYYGTHDFKYELGEIGLDINFVGTYYSAIGTSVSIIPEFDGHKNVLQMEDNNDTGRTYIFHDFSSSLDNSIEFWLGSSWNPDYTYRNGYLYFDEVGGGGNLAMLVLSGSAFRYYNGATDITISTFISNTLYHIRLDFDDTTNTYDVYVDGILEESNIAYLNPSTDGVNRFRLYSRDFNSEYKIYLDAIGFTSDTTSHDGLGYKAGYNINPFNLEPMLEQEFSTSYLNFGEYVKISDVDGQQNVLEIFAPSGQYLYINKQLDDLIVGDGSVLEWLWRVDTLGYTEVQVVGDGGIGPYLIFDGSGQLTYYDGSNHVVDTGLIAGKWYKHKIILNFTDNSFDWYVDDELKQANCDFYYSSSSISKVKYHSSGGTTAYYNIYPESVIVKEEYRIINFDTGSTTPWKEFNSSLIKTINDLEVNLGTQFPINFIIEYRATDISGNQGTTTTYNRQYETIYFSREVQISLSDDTIDLNGFNNREISFQDTGQFNNTQFLDVFINGFNYGTAYLDNGYYKLSFGTENSKDTLIGYSSSLMSSNIYSNIEPSEHVSWEIREEDMFTVVKHVLVDEDIIIINPIAYTKKATLDLSHLYDRGFGLQNYIAIDNVYYYNSSTDNTLEHISEYDYDIEENGSVTFPANSIIHQLNITNVRNSLVYFEYYYTSEIYEELSLVNADGFFINLTIPSIYYNHTTIKEIEISFNDVLGNSFPISLYDIDLREYFMGGVKSDYEIDLFGLGKMMTIPLYIDINKINLANPFSEFDLRMLESISFTISDSDRWPGSFIKEVGDYSVLNLPYQRIGILDFKLYNTISDSTELDENGNVQSTVIFKAPEYYDFFAESSFNIKRLNIEFTNLRVFAYNNELYPGSITNIEYSDYIELNYRWNNSLSSVLFSDMFALPITLNNASSGMILDYGISRWVGYEDRSSLSGYFHKYYYSRFQVPRALSNFNVSFGSVGTPIFNITFVNSPTFILNITQESLYEDDPIYIPESNYELEYGQPLFLDGAIRDNDAYLKEHEVYEYRYREALDGETVHRLNVVSPFGDADFIDSEEFAIYYINNKLEKIALYSNLNGESYKNSELLRYGKIPQISYVDNTFLLNIFWLKNATKFIDYDTILLISYKVVKGKTIKPLSYSSSDSYGNDLHENLIEIPFAKYDIPTRQWITEMDFREQFLVESRTFYKDIQSINSVIAGPEYDEGSVIQTGIYQLQYIVVNKSYSNDFTLVNSSDYSWEITDNGQLNVTNLNYTSGDIFRVWYSGYYPGTINHPLNKPASQISHIKVINQTGFEYEFLPQDYNLSQNGYSIYLLDLYNLIFKSGNFSIHDTFEIEYHSPLTKRVDLGHNLLLTLQDSKGNNIPIDTIEISSQGFFEYKKPFTTDSQLSLPLGGGKKLVHMTLSYLPLKVYNKTSEKLVMLNYEDSNGNKVYSHKEKNNWIKPFTIITIPNKVKLTMVDDITQDMVIEQAFIEDREYLLNQNPAETLEIGEEYTRVSVHALTKEDYKFTFLLQEYGEKLVPVNNSPVWLQIGLMPKSSSRFLNPRAIIEGYEVNPYFDSLGTEEVTSIGPGTSSIYSNKMFGKPVTYELDSYNDNYSAYGPYFWDFALTNDQGEVSFEVSLDYDYLQDFIDIFGQLEGINGLEDVVLYIRAFSSVFDWDDMAIDTPKQYLASRNGTVYDGSTKPANYNSSHLIFQDSTYVEGLLYTYKNHIVVSTNDHYAYKVPDSDIGALFEPFTMQLYVDRADPLFDPQARTISSLISLRESKDLIPTRNSVFTDDTRYYVNVDFINPSGNIEESFYKEIHEGYNSGYFTIENDTMASLLDGAVPGIYSLKIQVAESEYYKQSPSIFVPIEIQGANWLKFGEKNLQLDLIDPFINAYGSVFDGEELAPFESNYDHLLGTVWVDPYFSIESEELSIQDYIEINLMATLTDEFGEESVYPLREGVMLRPVNREGLMKFDIGLGPEDQFLMGLSPRINLSFDISYNAYKIFKENRDIEIYLLDLRLEKNPSSSSPNTTWSIYQDEFISQDPNLLISNEDSTFQTPTGTISLGGTENGVEYGLEVEFTYNPEINDYYISKESELLALLELYSIIPLKIRNGSGDEVIDWSHPYPSSPILQNQSLIRFGNSPNIDNFTDFTITYQFDFDFGSNHYAIINLGPSLESNLNISWIEFNLQEGFLPESQNSYSPMFTRFNKTIIGEDKEGWYSLDYGIDGTTEWNNKNFIIYNSSETIVSTQVSNGIPEFTFSSQISATETVNVIYGVRSQYELGYGFQKLDKSYSDSIRLMYNNPNVGAIKRSSGTIDSTTLDIPSLYIGLDNSSVETVLELYNIPLLNAPEVNLTFKLDPIIIDQLANFPDEENQLLIEFYYVVGEGYGSYYSDSTQLILNYSSLQPDLESDGSYSIRYSKDLQGIYESYGAGSFNIYISISQESNTSSYLPYIILEQFDYLCDEHFAEMYARKPLGIDGELNVEAVLNTPHYFNLLSKPFIDGTGYGESPFDLIDGAEVTVEIEDLPYSSLVSLDGVSGDYEFKNLGTTETLPINSANFYMIPNLGLYTDAYDTDDVIYQDGFVNLYYGSGTQVDGVSDYSKRIYMDYESYSIDDYESVIAGGNATSWEDIFNITDQFLSTQEIRVSGNVLYHQLFDLSDLSNDVIEISELTSILGEISGAYFGVQVPDEIDIALIRAIGEPFAYDLSIQGFPVGEYVDGTYRRVLTSGISYNFDTRADNKIMNGSIDYSLEFSSNGSKYIVFYQPRSVVKQDYSTNDMLMVDYWAYHTFVEGFDYYIIEDPYNPYGSVIDWDYKISSPTSYTMHPDFAVDSGFFIDFSALDWNDVDSNFIFDGQDEFTFKPEIQASTTVMYYGDANASFSIYNFVSENQFNDTKMFKDINVEIWRNNESETIRSYKLNEDPIMYKYIFQDDNISYYYWLNFTKIEDDIQQRLNDDKWTLVPESYTFVEIHFISDQLKYKLDHTPFNYNFINSGFQAYHIKISIPGEDPIYSNTANFNKYVLKIEDNYIYFNDKDFTEEGFIANKTRIFVEYKFKLQPGLIDREHFLLVIYPWTNIFGPVMSTDNMMGTSSNRFRYRDEYRKISASSIISPFEYSLSINDTYSLYLSYRLNARDSYEEGFIMDYSTGNLDFYYMDTDFENYVSEYSESAVSIYYYDSFGDRQVLERTHYYVSTPSNKITLKNDGNVIVTPNQISEFFVSFLASPNDYEIYEYPYKYDYPSVYSDPSSPYYQGTFNMYPWSVQNGEEFDVIPNFNAYYHKLDLPGLLSIGRVAGYASQISSFLESSEELVLDLSKLDAFNGNDYNPIEDTRLTTLHEDVQNGDYSAIYINTIFDNYEALESLTVDLYDAGGKMSGFTKIFTLQNLLDWDFNIKVDLPTTGNTIETIHFTPNFRTGEEYSPDNTKGIPKFEIIEWSDESIINNVLSHALGSPLLTGSTILDTVYLFNEDLQYLATSEEPSLRIEKDSFNQDIYILEIPSTYMDPDNPNEILTFQNGDTIILRYNSPLEDVIQIGVERLYFNKKPYDFATLPTIAELLLINTNDSSIYDNFKTPYHIGIDLPLTPFDTEYSGTYMNALVNISFTDIKQFAVNDYLDFSHLVLSVPNPGYELTINEIAIIQQKQEPSIIEENIYTRVWQYSMQENFTSSITPSEDEYTFALQKTPLFYNDADQAKWLEYIRIYDENYNYYTAGVSGDENQLFWNSTSGNFSWNSGFDRFQEYYGMQIELPAIISPNTTIFIEYTTSDSWGRDITLREENIDIDSLTILYQSDLFLAPHHEEWLGDIVDNNNFDYDTIQYYSESFSVYDESAVVSHNFETEHDFVNDFLNISLFKIITSYPNLTQGEIKDDDDYDINFDPIAKKITIEDLDINNGLFNDFDEISVILNFTSGPVSHRTQIILSDSYNQTYLSNAETTFYDYLSLNFRYNSKALEYLFAEDNQILTSDYSSFTPIDYTSNIHLNNDKHLRAFNTSLLYLNFKVFGDPYNTIYEADIDSDGEVDYKQEIDLDKDGRIDITKYGVKDPENINEIIWYHITQDFVTVEKEFDFERGEETRTEWFCLDAGMDHTSRWALRTSKNTLYSYTETKTKSYSITRDTDVDGYADTHFTYERQVATIISRNEVEEKTALTLVQSDKLHGEWMKNLAAKSFGKYIFNKYLTLESINNLDIINNMGPSLTPYYSKYGNILVWQIYRNYARAQQTTITESIDQVVRETVTYSDWDKGQPTSIRTYSDNFAPEYLENKQIVQEYNDLRTRSFSIFGYRVSYKVQMGLEDYAEASTLLNVEIETLPFVITDPQQIEWTGETWGDDNVSVKYETAYINNGDGEIEIKNKFEETITINLRNRWSLYHDYLKSDPAAGNVVGTTTFSLTGVLITPTDGLVYYTSDKSSFDTPGNNGAKMEGKYLYYDSDSNGFYETVYILAPDEDADGIYDVVSIGYNYDGKHEFTPYENVNIMNPEADKILLLSRGDIYWDNHGGYFKSELDTIESVNKLFPKNNFDGFIPRDTIFEISRLLPNNEVNAYIPSLYYQVYTQMYGDSWNIFQDSLWMDVWEQVELVVVSGITSAIVYGSIAAVASTGWGIPIAGLMFALTYFLGSQQLAEEKKLMASNQLKARTYYPIDSDRSSPVILNEKGPGYADAWEHLQGHPSAKYVPVSGGVPGQMYTAQVIATPPDELRFLEGGYNVFHSSNPDFFLSDAVQEYYDQVEEEITLSSHHQGGARDDLEDMLAYGSGIYSKLDYFLITSELPSYRYRENYDIHLGGFYSDAYLDYPFNSLGYLDYEVESVSGGLYDAIRPYSINGRPAYVFIDSSEKTNALTQPASALYQPIVVENPQASFIGSYISVDIKSNLLRDSHTKGIDTANLTQYEIKQGYKAKIPLFADEFKYPINFIVIELHFGDNAYGEYMEINSQDYEVVGNMLYFYISFDTFMEQNSPLLLPLLYFAGWGIPLFYRIHISIQTVIADTEYIEPINYGGVTEPPHGYYINRGDEVMILDTTTSKNAKTALTQATSYIIADFFNVFTYAEAVSRAQAEKDYTAQLTAISTLISSAIMLPITLLTAGVSGLAQGATRAALKTQLTLTTAKYIAGMGFAVINEVYEELYVDTWIERAFTDLGRAFGWSEETSAWWSSFACSFREAAIGIGSFIIGGFRSSPDPNLAINNAIETQSTIQQQAAVDVALAQGSIETTTNELSTQIEALQKKKSAMSQIKSLLGGGRILNIGLASFSFFTGSGGLFAIGMLGDIALDFVFDVRIGKVRIENQLEGLQQYKHSLDVSSQVLSLIQKSQVVSTSPQQKDIISNFETLNDQTSGFEVSGKLNEVIQELETGVEQFKTMKNAKGDRNLIIQKRRSVWNGELTTVIAISVEGMIAYDPNFKVSNRLGYWNPIGSDSEFPTVQFDIPLEYTFEEIVKEINHIFRQSGDFDLWWNGIELAEGTIFNDFKINKDSKWKDIQSSWGIAEDDTIHIQPRSQLVGRTLETQFSGFAKIRKASSHLFKNQFWRIFGNYKGARTLDMLYTTLISPIKKSFLRSFDLIEDNGDISIIKTKENFKAFMNNKWNTFEIRNKMKTYGLTESWEGFIDSLFDEYFAPGFTEDLTLGYSKNQIISIIGERLDSLIFDIFMRDYINIDKASSRASNIVSNINDIFYSGKIMDVFNDFNNKFLDQGGAGIIYFMEYLSQGFFISELTNIMNRGYGPSTFHGAILEANVFFNKLPSRVADLYKLYSGELTFYSYADLVPNNLPILTVADFNTKLVNDFNELENKLFGFDTSLLNTPSKGRSPDLGVYDFLNLVLSNHLKNTWNLDAKRRKSIGNEITTDALTAQLLDFYTRVEGREPYFYQHINDLYSPLTYGEDVTSQRAAAEGIAKQIFSKTTLLDLIGKVSSKHLYFFKVTELINNQIEQYVSVGTSFKDTKEFIIDSFSDPDFQLELYELTEKFYTGSKLTYILDQGSDFYIALETIFTDNLNALMVEYNSKFTLMWGADITYYFDTDIDGNTVPLTRNLLPPNTKILKVDQENEFVLENNGNPVLESLTDNKLNRLLSRPLTSLMIAHDKHGSFIVFDSSLKNRLPKGIFEGYLHQYNDIYEGQTFHGIVLNREENLLFGRVQFAENGEISILNREWFNNYLKFIITGETISFSYYTYFGHTTGNYHVGNLQETTTNLIPTKPYEAYLPWVSVSKQSKQEALMYPSISSEEKLAIYGEEFTRDKFNKIFSSILLSKRNTQETLARVTKFLEFLNGNYNNKDFLDFQLGRSIDDVDVLINELISNKNELLKLIWKDDSGNFRYSQTFKEWLKLIYDKIVSYTGSDSRIKVEKSKLNKLIEKGAYSDLDISTNRDKFTTAEANIADEIFKSVNNIFGHFTIRSMFANMISYYKKGDSVNQIGLKITSATAIERRDSSARDKLSKYFSHLGFIPPTSRYGSPIKYLSSTTITIEHLFSYFFLDSSIELDLFGNTKKLLTFNRGPLVAVDTPHDYYQKSHKYFSVYLASQFSEQFNKWQSDQFRDLDTQLEF</sequence>
<name>A0A0F9RXU3_9ZZZZ</name>
<dbReference type="EMBL" id="LAZR01000914">
    <property type="protein sequence ID" value="KKN54742.1"/>
    <property type="molecule type" value="Genomic_DNA"/>
</dbReference>
<organism evidence="1">
    <name type="scientific">marine sediment metagenome</name>
    <dbReference type="NCBI Taxonomy" id="412755"/>
    <lineage>
        <taxon>unclassified sequences</taxon>
        <taxon>metagenomes</taxon>
        <taxon>ecological metagenomes</taxon>
    </lineage>
</organism>
<feature type="non-terminal residue" evidence="1">
    <location>
        <position position="6705"/>
    </location>
</feature>
<gene>
    <name evidence="1" type="ORF">LCGC14_0589280</name>
</gene>
<feature type="non-terminal residue" evidence="1">
    <location>
        <position position="1"/>
    </location>
</feature>
<evidence type="ECO:0000313" key="1">
    <source>
        <dbReference type="EMBL" id="KKN54742.1"/>
    </source>
</evidence>
<proteinExistence type="predicted"/>